<proteinExistence type="predicted"/>
<dbReference type="AlphaFoldDB" id="A0A1H1VFP7"/>
<accession>A0A1H1VFP7</accession>
<dbReference type="Proteomes" id="UP000198859">
    <property type="component" value="Chromosome I"/>
</dbReference>
<evidence type="ECO:0000313" key="2">
    <source>
        <dbReference type="Proteomes" id="UP000198859"/>
    </source>
</evidence>
<organism evidence="1 2">
    <name type="scientific">Nocardioides scoriae</name>
    <dbReference type="NCBI Taxonomy" id="642780"/>
    <lineage>
        <taxon>Bacteria</taxon>
        <taxon>Bacillati</taxon>
        <taxon>Actinomycetota</taxon>
        <taxon>Actinomycetes</taxon>
        <taxon>Propionibacteriales</taxon>
        <taxon>Nocardioidaceae</taxon>
        <taxon>Nocardioides</taxon>
    </lineage>
</organism>
<keyword evidence="2" id="KW-1185">Reference proteome</keyword>
<evidence type="ECO:0000313" key="1">
    <source>
        <dbReference type="EMBL" id="SDS83251.1"/>
    </source>
</evidence>
<protein>
    <submittedName>
        <fullName evidence="1">Uncharacterized protein</fullName>
    </submittedName>
</protein>
<sequence>MWMDDPELIEVLGQMANACVVITKQQARKYQQSEFGLLEALAERTGIAQRAYPELEELAPRVDGQASVVGPFSTLPDDEGEIGGVRELGFRRVGNRLVPIVHAKMLLLGRMGWTDEHPSGHVVDTLYFVPERLWVGSANFTQASRKSLEMGMWTADPELLKAARGWLLQLVEMSEPLRSPSDDSQPELVPVEYDDAAIAEYMSERDFDFLFGDGLNDDADPC</sequence>
<reference evidence="2" key="1">
    <citation type="submission" date="2016-10" db="EMBL/GenBank/DDBJ databases">
        <authorList>
            <person name="Varghese N."/>
            <person name="Submissions S."/>
        </authorList>
    </citation>
    <scope>NUCLEOTIDE SEQUENCE [LARGE SCALE GENOMIC DNA]</scope>
    <source>
        <strain evidence="2">DSM 22127</strain>
    </source>
</reference>
<dbReference type="EMBL" id="LT629757">
    <property type="protein sequence ID" value="SDS83251.1"/>
    <property type="molecule type" value="Genomic_DNA"/>
</dbReference>
<name>A0A1H1VFP7_9ACTN</name>
<gene>
    <name evidence="1" type="ORF">SAMN04488570_2809</name>
</gene>